<evidence type="ECO:0000313" key="2">
    <source>
        <dbReference type="EMBL" id="OAM89623.1"/>
    </source>
</evidence>
<sequence>MLIKTNTLSLFLLAAAALALAPVAAHAADEPALENEYKKTQLRFFLENAALAAEENTQEKTAEAVARLRILAREYRDAPAPDVADSNTFSPHSRRNPRALARHDFFVWRFLFSAAETLAARGELPADVRTGIEPVARENVRPRERAPNNRSFHFALGAIYAAKLFPAAPEAAVWKAYANAVFDDWLTLGDAYEPGYVEPWFPPLLELGLALGREADLRGPVARAMYARLRDHVSASGLAWTPGDPGDGADQSAYIEGLARAAEITGDGSLLGAAQRALRATPSSRKGFARLERFVKHATEKLAAAGVSPSPARPLAEIQPLFAATGHPAPDRLLLSSPDAPARPYAGFYAMDRTETHHHGHEDTRGEVYHYEADGVMLLRRPGWIKWAGCANTFVVADETAQFPFATTRGLTPGRWLAGSAQITPIRDIVDTAAWKRLGGEPAEYTQQAMSDVARGLGYSWINMSSYTGAHDTVELRKIVLRFLAIPEKEMLEAEAAGSHSLGTLSFDPGMAWYREYRPVAPAGPDGTLEFVVSDFRLAGMDGSRMIADFNTLPEDMTVVHYAPGTRGKPGRVVPRSEWEKWLTLVPDTRPGVCNLIGRKTAATAPRNVLRVVCPPGRLDLVFAPRPEPVDIAKTFPRVELDYQVRTPDATLLRLPIALEINDLHPRSIYLDGQQGGHLVASAAAQKDGDSFGALTYENVYAAGALWTRRIVLTREGIMLVVDEYTADKHQGRMAGGPVWQLAAPPVSGLNWFSAPSETDPEKSLLVWFHPEAGVEYGAQFQPKLMGEQNYAVFAKGLLPPGGVRRFVTVLVPHDTAVSPAEITGLKNRNMRLLDVPPSRAGVQTEVSPDGAVSARIAPRVKDWPHGQILIKVSPDNAAWSVSRKKK</sequence>
<gene>
    <name evidence="2" type="ORF">AW736_12225</name>
</gene>
<evidence type="ECO:0000256" key="1">
    <source>
        <dbReference type="SAM" id="SignalP"/>
    </source>
</evidence>
<evidence type="ECO:0000313" key="3">
    <source>
        <dbReference type="Proteomes" id="UP000078486"/>
    </source>
</evidence>
<accession>A0A178II48</accession>
<protein>
    <recommendedName>
        <fullName evidence="4">Heparin-sulfate lyase N-terminal domain-containing protein</fullName>
    </recommendedName>
</protein>
<comment type="caution">
    <text evidence="2">The sequence shown here is derived from an EMBL/GenBank/DDBJ whole genome shotgun (WGS) entry which is preliminary data.</text>
</comment>
<proteinExistence type="predicted"/>
<name>A0A178II48_9BACT</name>
<organism evidence="2 3">
    <name type="scientific">Termitidicoccus mucosus</name>
    <dbReference type="NCBI Taxonomy" id="1184151"/>
    <lineage>
        <taxon>Bacteria</taxon>
        <taxon>Pseudomonadati</taxon>
        <taxon>Verrucomicrobiota</taxon>
        <taxon>Opitutia</taxon>
        <taxon>Opitutales</taxon>
        <taxon>Opitutaceae</taxon>
        <taxon>Termitidicoccus</taxon>
    </lineage>
</organism>
<dbReference type="RefSeq" id="WP_068770514.1">
    <property type="nucleotide sequence ID" value="NZ_CP109796.1"/>
</dbReference>
<keyword evidence="3" id="KW-1185">Reference proteome</keyword>
<feature type="signal peptide" evidence="1">
    <location>
        <begin position="1"/>
        <end position="27"/>
    </location>
</feature>
<evidence type="ECO:0008006" key="4">
    <source>
        <dbReference type="Google" id="ProtNLM"/>
    </source>
</evidence>
<dbReference type="Proteomes" id="UP000078486">
    <property type="component" value="Unassembled WGS sequence"/>
</dbReference>
<reference evidence="2 3" key="1">
    <citation type="submission" date="2016-01" db="EMBL/GenBank/DDBJ databases">
        <title>High potential of lignocellulose degradation of a new Verrucomicrobia species.</title>
        <authorList>
            <person name="Wang Y."/>
            <person name="Shi Y."/>
            <person name="Qiu Z."/>
            <person name="Liu S."/>
            <person name="Yang H."/>
        </authorList>
    </citation>
    <scope>NUCLEOTIDE SEQUENCE [LARGE SCALE GENOMIC DNA]</scope>
    <source>
        <strain evidence="2 3">TSB47</strain>
    </source>
</reference>
<dbReference type="AlphaFoldDB" id="A0A178II48"/>
<dbReference type="EMBL" id="LRRQ01000085">
    <property type="protein sequence ID" value="OAM89623.1"/>
    <property type="molecule type" value="Genomic_DNA"/>
</dbReference>
<feature type="chain" id="PRO_5008088932" description="Heparin-sulfate lyase N-terminal domain-containing protein" evidence="1">
    <location>
        <begin position="28"/>
        <end position="887"/>
    </location>
</feature>
<keyword evidence="1" id="KW-0732">Signal</keyword>